<dbReference type="GO" id="GO:0030246">
    <property type="term" value="F:carbohydrate binding"/>
    <property type="evidence" value="ECO:0007669"/>
    <property type="project" value="InterPro"/>
</dbReference>
<reference evidence="1 2" key="1">
    <citation type="submission" date="2019-12" db="EMBL/GenBank/DDBJ databases">
        <authorList>
            <person name="Alioto T."/>
            <person name="Alioto T."/>
            <person name="Gomez Garrido J."/>
        </authorList>
    </citation>
    <scope>NUCLEOTIDE SEQUENCE [LARGE SCALE GENOMIC DNA]</scope>
</reference>
<dbReference type="GO" id="GO:0004034">
    <property type="term" value="F:aldose 1-epimerase activity"/>
    <property type="evidence" value="ECO:0007669"/>
    <property type="project" value="TreeGrafter"/>
</dbReference>
<dbReference type="InterPro" id="IPR014718">
    <property type="entry name" value="GH-type_carb-bd"/>
</dbReference>
<sequence length="81" mass="9188">MKVEALNRAIPVNLAQHIYWNLGCHNSGTIIYDELQIFTTYITPVKCKQKHPHCVKDIQHVVGCLETQGFPDVVNIPNFPS</sequence>
<comment type="caution">
    <text evidence="1">The sequence shown here is derived from an EMBL/GenBank/DDBJ whole genome shotgun (WGS) entry which is preliminary data.</text>
</comment>
<protein>
    <submittedName>
        <fullName evidence="1">Aldose 1-epimerase-like</fullName>
    </submittedName>
</protein>
<name>A0A8S0UQH1_OLEEU</name>
<proteinExistence type="predicted"/>
<dbReference type="Gene3D" id="2.70.98.10">
    <property type="match status" value="1"/>
</dbReference>
<dbReference type="PANTHER" id="PTHR10091:SF0">
    <property type="entry name" value="GALACTOSE MUTAROTASE"/>
    <property type="match status" value="1"/>
</dbReference>
<dbReference type="SUPFAM" id="SSF74650">
    <property type="entry name" value="Galactose mutarotase-like"/>
    <property type="match status" value="1"/>
</dbReference>
<dbReference type="GO" id="GO:0033499">
    <property type="term" value="P:galactose catabolic process via UDP-galactose, Leloir pathway"/>
    <property type="evidence" value="ECO:0007669"/>
    <property type="project" value="TreeGrafter"/>
</dbReference>
<keyword evidence="2" id="KW-1185">Reference proteome</keyword>
<dbReference type="GO" id="GO:0006006">
    <property type="term" value="P:glucose metabolic process"/>
    <property type="evidence" value="ECO:0007669"/>
    <property type="project" value="TreeGrafter"/>
</dbReference>
<dbReference type="OrthoDB" id="1701910at2759"/>
<evidence type="ECO:0000313" key="1">
    <source>
        <dbReference type="EMBL" id="CAA3020081.1"/>
    </source>
</evidence>
<dbReference type="Gramene" id="OE9D001461T1">
    <property type="protein sequence ID" value="OE9D001461C1"/>
    <property type="gene ID" value="OE9D001461"/>
</dbReference>
<dbReference type="InterPro" id="IPR011013">
    <property type="entry name" value="Gal_mutarotase_sf_dom"/>
</dbReference>
<gene>
    <name evidence="1" type="ORF">OLEA9_D001461</name>
</gene>
<dbReference type="Proteomes" id="UP000594638">
    <property type="component" value="Unassembled WGS sequence"/>
</dbReference>
<dbReference type="PANTHER" id="PTHR10091">
    <property type="entry name" value="ALDOSE-1-EPIMERASE"/>
    <property type="match status" value="1"/>
</dbReference>
<organism evidence="1 2">
    <name type="scientific">Olea europaea subsp. europaea</name>
    <dbReference type="NCBI Taxonomy" id="158383"/>
    <lineage>
        <taxon>Eukaryota</taxon>
        <taxon>Viridiplantae</taxon>
        <taxon>Streptophyta</taxon>
        <taxon>Embryophyta</taxon>
        <taxon>Tracheophyta</taxon>
        <taxon>Spermatophyta</taxon>
        <taxon>Magnoliopsida</taxon>
        <taxon>eudicotyledons</taxon>
        <taxon>Gunneridae</taxon>
        <taxon>Pentapetalae</taxon>
        <taxon>asterids</taxon>
        <taxon>lamiids</taxon>
        <taxon>Lamiales</taxon>
        <taxon>Oleaceae</taxon>
        <taxon>Oleeae</taxon>
        <taxon>Olea</taxon>
    </lineage>
</organism>
<feature type="non-terminal residue" evidence="1">
    <location>
        <position position="81"/>
    </location>
</feature>
<evidence type="ECO:0000313" key="2">
    <source>
        <dbReference type="Proteomes" id="UP000594638"/>
    </source>
</evidence>
<dbReference type="AlphaFoldDB" id="A0A8S0UQH1"/>
<dbReference type="EMBL" id="CACTIH010009033">
    <property type="protein sequence ID" value="CAA3020081.1"/>
    <property type="molecule type" value="Genomic_DNA"/>
</dbReference>
<accession>A0A8S0UQH1</accession>